<organism evidence="5 6">
    <name type="scientific">Qingrenia yutianensis</name>
    <dbReference type="NCBI Taxonomy" id="2763676"/>
    <lineage>
        <taxon>Bacteria</taxon>
        <taxon>Bacillati</taxon>
        <taxon>Bacillota</taxon>
        <taxon>Clostridia</taxon>
        <taxon>Eubacteriales</taxon>
        <taxon>Oscillospiraceae</taxon>
        <taxon>Qingrenia</taxon>
    </lineage>
</organism>
<evidence type="ECO:0000256" key="1">
    <source>
        <dbReference type="ARBA" id="ARBA00022737"/>
    </source>
</evidence>
<dbReference type="Proteomes" id="UP000647416">
    <property type="component" value="Unassembled WGS sequence"/>
</dbReference>
<gene>
    <name evidence="5" type="ORF">H8706_09525</name>
</gene>
<dbReference type="AlphaFoldDB" id="A0A926ITZ9"/>
<dbReference type="RefSeq" id="WP_262432437.1">
    <property type="nucleotide sequence ID" value="NZ_JACRTE010000014.1"/>
</dbReference>
<keyword evidence="1" id="KW-0677">Repeat</keyword>
<reference evidence="5" key="1">
    <citation type="submission" date="2020-08" db="EMBL/GenBank/DDBJ databases">
        <title>Genome public.</title>
        <authorList>
            <person name="Liu C."/>
            <person name="Sun Q."/>
        </authorList>
    </citation>
    <scope>NUCLEOTIDE SEQUENCE</scope>
    <source>
        <strain evidence="5">NSJ-50</strain>
    </source>
</reference>
<feature type="region of interest" description="Disordered" evidence="2">
    <location>
        <begin position="177"/>
        <end position="244"/>
    </location>
</feature>
<feature type="chain" id="PRO_5037391083" evidence="3">
    <location>
        <begin position="24"/>
        <end position="435"/>
    </location>
</feature>
<feature type="domain" description="SLH" evidence="4">
    <location>
        <begin position="250"/>
        <end position="315"/>
    </location>
</feature>
<evidence type="ECO:0000259" key="4">
    <source>
        <dbReference type="PROSITE" id="PS51272"/>
    </source>
</evidence>
<dbReference type="PROSITE" id="PS51272">
    <property type="entry name" value="SLH"/>
    <property type="match status" value="3"/>
</dbReference>
<dbReference type="Pfam" id="PF00395">
    <property type="entry name" value="SLH"/>
    <property type="match status" value="3"/>
</dbReference>
<name>A0A926ITZ9_9FIRM</name>
<dbReference type="PANTHER" id="PTHR43308:SF5">
    <property type="entry name" value="S-LAYER PROTEIN _ PEPTIDOGLYCAN ENDO-BETA-N-ACETYLGLUCOSAMINIDASE"/>
    <property type="match status" value="1"/>
</dbReference>
<keyword evidence="6" id="KW-1185">Reference proteome</keyword>
<evidence type="ECO:0000313" key="6">
    <source>
        <dbReference type="Proteomes" id="UP000647416"/>
    </source>
</evidence>
<keyword evidence="3" id="KW-0732">Signal</keyword>
<dbReference type="InterPro" id="IPR051465">
    <property type="entry name" value="Cell_Envelope_Struct_Comp"/>
</dbReference>
<dbReference type="PANTHER" id="PTHR43308">
    <property type="entry name" value="OUTER MEMBRANE PROTEIN ALPHA-RELATED"/>
    <property type="match status" value="1"/>
</dbReference>
<comment type="caution">
    <text evidence="5">The sequence shown here is derived from an EMBL/GenBank/DDBJ whole genome shotgun (WGS) entry which is preliminary data.</text>
</comment>
<accession>A0A926ITZ9</accession>
<evidence type="ECO:0000313" key="5">
    <source>
        <dbReference type="EMBL" id="MBC8597105.1"/>
    </source>
</evidence>
<feature type="compositionally biased region" description="Basic and acidic residues" evidence="2">
    <location>
        <begin position="224"/>
        <end position="244"/>
    </location>
</feature>
<protein>
    <submittedName>
        <fullName evidence="5">S-layer homology domain-containing protein</fullName>
    </submittedName>
</protein>
<proteinExistence type="predicted"/>
<dbReference type="InterPro" id="IPR001119">
    <property type="entry name" value="SLH_dom"/>
</dbReference>
<feature type="domain" description="SLH" evidence="4">
    <location>
        <begin position="317"/>
        <end position="380"/>
    </location>
</feature>
<dbReference type="EMBL" id="JACRTE010000014">
    <property type="protein sequence ID" value="MBC8597105.1"/>
    <property type="molecule type" value="Genomic_DNA"/>
</dbReference>
<feature type="signal peptide" evidence="3">
    <location>
        <begin position="1"/>
        <end position="23"/>
    </location>
</feature>
<evidence type="ECO:0000256" key="2">
    <source>
        <dbReference type="SAM" id="MobiDB-lite"/>
    </source>
</evidence>
<evidence type="ECO:0000256" key="3">
    <source>
        <dbReference type="SAM" id="SignalP"/>
    </source>
</evidence>
<feature type="domain" description="SLH" evidence="4">
    <location>
        <begin position="381"/>
        <end position="435"/>
    </location>
</feature>
<sequence length="435" mass="46530">MKKFLSVILALVLVLSAFGTVFADNSYGTYTKISGKIERDGDGDIKVGDKFKVNIAVNFNDSTPIEKVTAFHIVGNCSDNLKITGFDFYDTSKKPSNISTKDMENQKINYTSVAGAQDPFVEADADGYGRLIWIEFEAVKSGSATIHLEDSYIRSAVEVDPQNNRCLAADDLTVTVASDGSDSSDESDNSDNSGNNGNNGGSTSGGSSRPSKGGSTGTASGGDSKNDTNTDVKTDENTDTKTDDGKTEEILHNFADVDKNHWGYAFANDLFEKKIISGAGTNENGEVMLNPDTALTREEAVKIAVSAASIALSDSFELTFADKDEISDWAAAYVFAGFEKGILKGYEDGTFKPKGAITREELVKVLLGAFGIEVDENADVSAFTDADKIEWSAPYIAKAVEKGIIKGYDDGSVKPQNTVTRIEAITMFGRAMSAK</sequence>